<name>A0A286GG95_9PROT</name>
<feature type="signal peptide" evidence="1">
    <location>
        <begin position="1"/>
        <end position="32"/>
    </location>
</feature>
<dbReference type="OrthoDB" id="9808309at2"/>
<dbReference type="InterPro" id="IPR018740">
    <property type="entry name" value="DUF2282_membr"/>
</dbReference>
<dbReference type="EMBL" id="OCNJ01000004">
    <property type="protein sequence ID" value="SOD94555.1"/>
    <property type="molecule type" value="Genomic_DNA"/>
</dbReference>
<keyword evidence="1" id="KW-0732">Signal</keyword>
<dbReference type="Proteomes" id="UP000219621">
    <property type="component" value="Unassembled WGS sequence"/>
</dbReference>
<organism evidence="2 3">
    <name type="scientific">Caenispirillum bisanense</name>
    <dbReference type="NCBI Taxonomy" id="414052"/>
    <lineage>
        <taxon>Bacteria</taxon>
        <taxon>Pseudomonadati</taxon>
        <taxon>Pseudomonadota</taxon>
        <taxon>Alphaproteobacteria</taxon>
        <taxon>Rhodospirillales</taxon>
        <taxon>Novispirillaceae</taxon>
        <taxon>Caenispirillum</taxon>
    </lineage>
</organism>
<proteinExistence type="predicted"/>
<protein>
    <submittedName>
        <fullName evidence="2">Uncharacterized membrane protein</fullName>
    </submittedName>
</protein>
<evidence type="ECO:0000256" key="1">
    <source>
        <dbReference type="SAM" id="SignalP"/>
    </source>
</evidence>
<keyword evidence="3" id="KW-1185">Reference proteome</keyword>
<accession>A0A286GG95</accession>
<dbReference type="RefSeq" id="WP_097279005.1">
    <property type="nucleotide sequence ID" value="NZ_OCNJ01000004.1"/>
</dbReference>
<feature type="chain" id="PRO_5013171404" evidence="1">
    <location>
        <begin position="33"/>
        <end position="89"/>
    </location>
</feature>
<evidence type="ECO:0000313" key="2">
    <source>
        <dbReference type="EMBL" id="SOD94555.1"/>
    </source>
</evidence>
<reference evidence="3" key="1">
    <citation type="submission" date="2017-09" db="EMBL/GenBank/DDBJ databases">
        <authorList>
            <person name="Varghese N."/>
            <person name="Submissions S."/>
        </authorList>
    </citation>
    <scope>NUCLEOTIDE SEQUENCE [LARGE SCALE GENOMIC DNA]</scope>
    <source>
        <strain evidence="3">USBA 140</strain>
    </source>
</reference>
<gene>
    <name evidence="2" type="ORF">SAMN05421508_10427</name>
</gene>
<evidence type="ECO:0000313" key="3">
    <source>
        <dbReference type="Proteomes" id="UP000219621"/>
    </source>
</evidence>
<dbReference type="Pfam" id="PF10048">
    <property type="entry name" value="DUF2282"/>
    <property type="match status" value="1"/>
</dbReference>
<dbReference type="AlphaFoldDB" id="A0A286GG95"/>
<sequence>MTIASTRNLALLVAAAVTGAAALAAPTSTAHAADEKEKCYGVAKAGQNDCQTPTSSCAGTSKMDGEKAAFILVPKGTCAKIVGSSPQPM</sequence>